<dbReference type="InterPro" id="IPR005888">
    <property type="entry name" value="dTDP_Gluc_deHydtase"/>
</dbReference>
<comment type="cofactor">
    <cofactor evidence="1">
        <name>NAD(+)</name>
        <dbReference type="ChEBI" id="CHEBI:57540"/>
    </cofactor>
</comment>
<dbReference type="EMBL" id="HBEM01013968">
    <property type="protein sequence ID" value="CAD8448593.1"/>
    <property type="molecule type" value="Transcribed_RNA"/>
</dbReference>
<dbReference type="Gene3D" id="3.40.50.720">
    <property type="entry name" value="NAD(P)-binding Rossmann-like Domain"/>
    <property type="match status" value="1"/>
</dbReference>
<dbReference type="AlphaFoldDB" id="A0A7S0DAB8"/>
<sequence>MGSAVAKSFPYQPKSVLITGGAGFIASNVTIRLVTEHPYVNFVVLDKMDYCANIKNLDPVKDRPNFKFVKGDILSADLVNFLVKRYEIDTIFHFAAQTHVDNSFGNSLTFTENNVLGTHTLLECWRANQKQIRRFIHVSTDEVYGENKESTDEDTKSDKFDEANSMLLPTNPYAASKAAAELMVRSYQHSFNIPAIITRGNNVYGPRQYPEKLIPKFICRLSREQKLCVHGKGTPRRSYLYVEDAARAYEKVLFYGETGETYNVGTKDEISVLEVTKAIIKAFGLEKEEKKWIDFVADRHFNDQRYYISIDKLEKMGWKPLVSFDEGIKKTIAWYKNNSKHWNDEDLIGALVPHPRRH</sequence>
<dbReference type="Gene3D" id="3.90.25.10">
    <property type="entry name" value="UDP-galactose 4-epimerase, domain 1"/>
    <property type="match status" value="1"/>
</dbReference>
<dbReference type="CDD" id="cd05246">
    <property type="entry name" value="dTDP_GD_SDR_e"/>
    <property type="match status" value="1"/>
</dbReference>
<dbReference type="InterPro" id="IPR036291">
    <property type="entry name" value="NAD(P)-bd_dom_sf"/>
</dbReference>
<evidence type="ECO:0000259" key="4">
    <source>
        <dbReference type="Pfam" id="PF16363"/>
    </source>
</evidence>
<dbReference type="InterPro" id="IPR016040">
    <property type="entry name" value="NAD(P)-bd_dom"/>
</dbReference>
<dbReference type="FunFam" id="3.40.50.720:FF:000304">
    <property type="entry name" value="UDP-glucose 4,6-dehydratase"/>
    <property type="match status" value="1"/>
</dbReference>
<dbReference type="GO" id="GO:0008460">
    <property type="term" value="F:dTDP-glucose 4,6-dehydratase activity"/>
    <property type="evidence" value="ECO:0007669"/>
    <property type="project" value="InterPro"/>
</dbReference>
<evidence type="ECO:0000313" key="5">
    <source>
        <dbReference type="EMBL" id="CAD8448593.1"/>
    </source>
</evidence>
<evidence type="ECO:0000256" key="2">
    <source>
        <dbReference type="ARBA" id="ARBA00023027"/>
    </source>
</evidence>
<dbReference type="SUPFAM" id="SSF51735">
    <property type="entry name" value="NAD(P)-binding Rossmann-fold domains"/>
    <property type="match status" value="1"/>
</dbReference>
<protein>
    <recommendedName>
        <fullName evidence="4">NAD(P)-binding domain-containing protein</fullName>
    </recommendedName>
</protein>
<feature type="domain" description="NAD(P)-binding" evidence="4">
    <location>
        <begin position="17"/>
        <end position="331"/>
    </location>
</feature>
<keyword evidence="2" id="KW-0520">NAD</keyword>
<dbReference type="GO" id="GO:0009225">
    <property type="term" value="P:nucleotide-sugar metabolic process"/>
    <property type="evidence" value="ECO:0007669"/>
    <property type="project" value="InterPro"/>
</dbReference>
<dbReference type="Pfam" id="PF16363">
    <property type="entry name" value="GDP_Man_Dehyd"/>
    <property type="match status" value="1"/>
</dbReference>
<reference evidence="5" key="1">
    <citation type="submission" date="2021-01" db="EMBL/GenBank/DDBJ databases">
        <authorList>
            <person name="Corre E."/>
            <person name="Pelletier E."/>
            <person name="Niang G."/>
            <person name="Scheremetjew M."/>
            <person name="Finn R."/>
            <person name="Kale V."/>
            <person name="Holt S."/>
            <person name="Cochrane G."/>
            <person name="Meng A."/>
            <person name="Brown T."/>
            <person name="Cohen L."/>
        </authorList>
    </citation>
    <scope>NUCLEOTIDE SEQUENCE</scope>
    <source>
        <strain evidence="5">CCMP2058</strain>
    </source>
</reference>
<gene>
    <name evidence="5" type="ORF">LAMO00422_LOCUS9609</name>
</gene>
<evidence type="ECO:0000256" key="1">
    <source>
        <dbReference type="ARBA" id="ARBA00001911"/>
    </source>
</evidence>
<proteinExistence type="predicted"/>
<accession>A0A7S0DAB8</accession>
<name>A0A7S0DAB8_9EUKA</name>
<organism evidence="5">
    <name type="scientific">Amorphochlora amoebiformis</name>
    <dbReference type="NCBI Taxonomy" id="1561963"/>
    <lineage>
        <taxon>Eukaryota</taxon>
        <taxon>Sar</taxon>
        <taxon>Rhizaria</taxon>
        <taxon>Cercozoa</taxon>
        <taxon>Chlorarachniophyceae</taxon>
        <taxon>Amorphochlora</taxon>
    </lineage>
</organism>
<dbReference type="PANTHER" id="PTHR43000">
    <property type="entry name" value="DTDP-D-GLUCOSE 4,6-DEHYDRATASE-RELATED"/>
    <property type="match status" value="1"/>
</dbReference>
<keyword evidence="3" id="KW-0456">Lyase</keyword>
<evidence type="ECO:0000256" key="3">
    <source>
        <dbReference type="ARBA" id="ARBA00023239"/>
    </source>
</evidence>